<evidence type="ECO:0000313" key="12">
    <source>
        <dbReference type="Proteomes" id="UP001172911"/>
    </source>
</evidence>
<feature type="domain" description="BPL/LPL catalytic" evidence="10">
    <location>
        <begin position="41"/>
        <end position="224"/>
    </location>
</feature>
<comment type="caution">
    <text evidence="11">The sequence shown here is derived from an EMBL/GenBank/DDBJ whole genome shotgun (WGS) entry which is preliminary data.</text>
</comment>
<dbReference type="SUPFAM" id="SSF55681">
    <property type="entry name" value="Class II aaRS and biotin synthetases"/>
    <property type="match status" value="1"/>
</dbReference>
<sequence>MLKLADVEVILMELLVAMLDETDYLEALDIQKRLLLLRQQNKVPDIMLLLQHPPTLTLGTRENFANILMPEAELARQGVCIYKINRGGDVTYHGPGQIVGYPILNLNGHGKSVRVYVDKLEEIFIQLLRQEYSLTAGRDSKYTGVWVGGEKIAAIGCSVKRWVTMHGFAFNVNTDLNHFRWINPCGITDRGVTSLQKILGQPVDIEKTYRQVAEHFCLVFNCKPKLINLQKLQGILGVQNHE</sequence>
<reference evidence="11" key="1">
    <citation type="journal article" date="2023" name="J. Hazard. Mater.">
        <title>Anaerobic biodegradation of pyrene and benzo[a]pyrene by a new sulfate-reducing Desulforamulus aquiferis strain DSA.</title>
        <authorList>
            <person name="Zhang Z."/>
            <person name="Sun J."/>
            <person name="Gong X."/>
            <person name="Wang C."/>
            <person name="Wang H."/>
        </authorList>
    </citation>
    <scope>NUCLEOTIDE SEQUENCE</scope>
    <source>
        <strain evidence="11">DSA</strain>
    </source>
</reference>
<evidence type="ECO:0000256" key="2">
    <source>
        <dbReference type="ARBA" id="ARBA00022679"/>
    </source>
</evidence>
<dbReference type="PANTHER" id="PTHR10993:SF7">
    <property type="entry name" value="LIPOYLTRANSFERASE 2, MITOCHONDRIAL-RELATED"/>
    <property type="match status" value="1"/>
</dbReference>
<feature type="active site" description="Acyl-thioester intermediate" evidence="5 7">
    <location>
        <position position="185"/>
    </location>
</feature>
<keyword evidence="2 5" id="KW-0808">Transferase</keyword>
<feature type="binding site" evidence="5 8">
    <location>
        <begin position="167"/>
        <end position="169"/>
    </location>
    <ligand>
        <name>substrate</name>
    </ligand>
</feature>
<dbReference type="Proteomes" id="UP001172911">
    <property type="component" value="Unassembled WGS sequence"/>
</dbReference>
<comment type="subcellular location">
    <subcellularLocation>
        <location evidence="5">Cytoplasm</location>
    </subcellularLocation>
</comment>
<dbReference type="PANTHER" id="PTHR10993">
    <property type="entry name" value="OCTANOYLTRANSFERASE"/>
    <property type="match status" value="1"/>
</dbReference>
<evidence type="ECO:0000256" key="8">
    <source>
        <dbReference type="PIRSR" id="PIRSR016262-2"/>
    </source>
</evidence>
<dbReference type="PROSITE" id="PS01313">
    <property type="entry name" value="LIPB"/>
    <property type="match status" value="1"/>
</dbReference>
<dbReference type="NCBIfam" id="NF010925">
    <property type="entry name" value="PRK14345.1"/>
    <property type="match status" value="1"/>
</dbReference>
<keyword evidence="12" id="KW-1185">Reference proteome</keyword>
<dbReference type="GO" id="GO:0033819">
    <property type="term" value="F:lipoyl(octanoyl) transferase activity"/>
    <property type="evidence" value="ECO:0007669"/>
    <property type="project" value="UniProtKB-EC"/>
</dbReference>
<comment type="function">
    <text evidence="4 5 6">Catalyzes the transfer of endogenously produced octanoic acid from octanoyl-acyl-carrier-protein onto the lipoyl domains of lipoate-dependent enzymes. Lipoyl-ACP can also act as a substrate although octanoyl-ACP is likely to be the physiological substrate.</text>
</comment>
<evidence type="ECO:0000256" key="6">
    <source>
        <dbReference type="PIRNR" id="PIRNR016262"/>
    </source>
</evidence>
<evidence type="ECO:0000259" key="10">
    <source>
        <dbReference type="PROSITE" id="PS51733"/>
    </source>
</evidence>
<dbReference type="GO" id="GO:0009249">
    <property type="term" value="P:protein lipoylation"/>
    <property type="evidence" value="ECO:0007669"/>
    <property type="project" value="InterPro"/>
</dbReference>
<evidence type="ECO:0000256" key="4">
    <source>
        <dbReference type="ARBA" id="ARBA00024732"/>
    </source>
</evidence>
<comment type="catalytic activity">
    <reaction evidence="5 6">
        <text>octanoyl-[ACP] + L-lysyl-[protein] = N(6)-octanoyl-L-lysyl-[protein] + holo-[ACP] + H(+)</text>
        <dbReference type="Rhea" id="RHEA:17665"/>
        <dbReference type="Rhea" id="RHEA-COMP:9636"/>
        <dbReference type="Rhea" id="RHEA-COMP:9685"/>
        <dbReference type="Rhea" id="RHEA-COMP:9752"/>
        <dbReference type="Rhea" id="RHEA-COMP:9928"/>
        <dbReference type="ChEBI" id="CHEBI:15378"/>
        <dbReference type="ChEBI" id="CHEBI:29969"/>
        <dbReference type="ChEBI" id="CHEBI:64479"/>
        <dbReference type="ChEBI" id="CHEBI:78463"/>
        <dbReference type="ChEBI" id="CHEBI:78809"/>
        <dbReference type="EC" id="2.3.1.181"/>
    </reaction>
</comment>
<reference evidence="11" key="2">
    <citation type="submission" date="2023-03" db="EMBL/GenBank/DDBJ databases">
        <authorList>
            <person name="Zhang Z."/>
        </authorList>
    </citation>
    <scope>NUCLEOTIDE SEQUENCE</scope>
    <source>
        <strain evidence="11">DSA</strain>
    </source>
</reference>
<feature type="site" description="Lowers pKa of active site Cys" evidence="5 9">
    <location>
        <position position="151"/>
    </location>
</feature>
<dbReference type="GO" id="GO:0005737">
    <property type="term" value="C:cytoplasm"/>
    <property type="evidence" value="ECO:0007669"/>
    <property type="project" value="UniProtKB-SubCell"/>
</dbReference>
<dbReference type="PROSITE" id="PS51733">
    <property type="entry name" value="BPL_LPL_CATALYTIC"/>
    <property type="match status" value="1"/>
</dbReference>
<protein>
    <recommendedName>
        <fullName evidence="5 6">Octanoyltransferase</fullName>
        <ecNumber evidence="5 6">2.3.1.181</ecNumber>
    </recommendedName>
    <alternativeName>
        <fullName evidence="5">Lipoate-protein ligase B</fullName>
    </alternativeName>
    <alternativeName>
        <fullName evidence="5">Lipoyl/octanoyl transferase</fullName>
    </alternativeName>
    <alternativeName>
        <fullName evidence="5">Octanoyl-[acyl-carrier-protein]-protein N-octanoyltransferase</fullName>
    </alternativeName>
</protein>
<dbReference type="HAMAP" id="MF_00013">
    <property type="entry name" value="LipB"/>
    <property type="match status" value="1"/>
</dbReference>
<evidence type="ECO:0000313" key="11">
    <source>
        <dbReference type="EMBL" id="MDO7786618.1"/>
    </source>
</evidence>
<proteinExistence type="inferred from homology"/>
<comment type="similarity">
    <text evidence="5 6">Belongs to the LipB family.</text>
</comment>
<dbReference type="Pfam" id="PF21948">
    <property type="entry name" value="LplA-B_cat"/>
    <property type="match status" value="1"/>
</dbReference>
<name>A0AAW7ZB32_9FIRM</name>
<evidence type="ECO:0000256" key="1">
    <source>
        <dbReference type="ARBA" id="ARBA00004821"/>
    </source>
</evidence>
<dbReference type="EC" id="2.3.1.181" evidence="5 6"/>
<organism evidence="11 12">
    <name type="scientific">Desulforamulus aquiferis</name>
    <dbReference type="NCBI Taxonomy" id="1397668"/>
    <lineage>
        <taxon>Bacteria</taxon>
        <taxon>Bacillati</taxon>
        <taxon>Bacillota</taxon>
        <taxon>Clostridia</taxon>
        <taxon>Eubacteriales</taxon>
        <taxon>Peptococcaceae</taxon>
        <taxon>Desulforamulus</taxon>
    </lineage>
</organism>
<comment type="miscellaneous">
    <text evidence="5">In the reaction, the free carboxyl group of octanoic acid is attached via an amide linkage to the epsilon-amino group of a specific lysine residue of lipoyl domains of lipoate-dependent enzymes.</text>
</comment>
<dbReference type="InterPro" id="IPR000544">
    <property type="entry name" value="Octanoyltransferase"/>
</dbReference>
<dbReference type="CDD" id="cd16444">
    <property type="entry name" value="LipB"/>
    <property type="match status" value="1"/>
</dbReference>
<dbReference type="Gene3D" id="3.30.930.10">
    <property type="entry name" value="Bira Bifunctional Protein, Domain 2"/>
    <property type="match status" value="1"/>
</dbReference>
<comment type="pathway">
    <text evidence="1 5 6">Protein modification; protein lipoylation via endogenous pathway; protein N(6)-(lipoyl)lysine from octanoyl-[acyl-carrier-protein]: step 1/2.</text>
</comment>
<evidence type="ECO:0000256" key="9">
    <source>
        <dbReference type="PIRSR" id="PIRSR016262-3"/>
    </source>
</evidence>
<feature type="binding site" evidence="5 8">
    <location>
        <begin position="154"/>
        <end position="156"/>
    </location>
    <ligand>
        <name>substrate</name>
    </ligand>
</feature>
<gene>
    <name evidence="5 11" type="primary">lipB</name>
    <name evidence="11" type="ORF">P6N53_05200</name>
</gene>
<dbReference type="NCBIfam" id="TIGR00214">
    <property type="entry name" value="lipB"/>
    <property type="match status" value="1"/>
</dbReference>
<dbReference type="InterPro" id="IPR020605">
    <property type="entry name" value="Octanoyltransferase_CS"/>
</dbReference>
<feature type="binding site" evidence="5 8">
    <location>
        <begin position="86"/>
        <end position="93"/>
    </location>
    <ligand>
        <name>substrate</name>
    </ligand>
</feature>
<dbReference type="InterPro" id="IPR045864">
    <property type="entry name" value="aa-tRNA-synth_II/BPL/LPL"/>
</dbReference>
<evidence type="ECO:0000256" key="3">
    <source>
        <dbReference type="ARBA" id="ARBA00023315"/>
    </source>
</evidence>
<keyword evidence="5" id="KW-0963">Cytoplasm</keyword>
<dbReference type="AlphaFoldDB" id="A0AAW7ZB32"/>
<accession>A0AAW7ZB32</accession>
<dbReference type="PIRSF" id="PIRSF016262">
    <property type="entry name" value="LPLase"/>
    <property type="match status" value="1"/>
</dbReference>
<dbReference type="EMBL" id="JARPTC010000006">
    <property type="protein sequence ID" value="MDO7786618.1"/>
    <property type="molecule type" value="Genomic_DNA"/>
</dbReference>
<keyword evidence="3 5" id="KW-0012">Acyltransferase</keyword>
<evidence type="ECO:0000256" key="7">
    <source>
        <dbReference type="PIRSR" id="PIRSR016262-1"/>
    </source>
</evidence>
<dbReference type="InterPro" id="IPR004143">
    <property type="entry name" value="BPL_LPL_catalytic"/>
</dbReference>
<evidence type="ECO:0000256" key="5">
    <source>
        <dbReference type="HAMAP-Rule" id="MF_00013"/>
    </source>
</evidence>